<evidence type="ECO:0000313" key="4">
    <source>
        <dbReference type="EMBL" id="KAJ7391376.1"/>
    </source>
</evidence>
<feature type="region of interest" description="Disordered" evidence="3">
    <location>
        <begin position="385"/>
        <end position="432"/>
    </location>
</feature>
<keyword evidence="1" id="KW-0547">Nucleotide-binding</keyword>
<keyword evidence="2" id="KW-0067">ATP-binding</keyword>
<gene>
    <name evidence="4" type="ORF">OS493_018419</name>
</gene>
<dbReference type="Gene3D" id="3.40.50.300">
    <property type="entry name" value="P-loop containing nucleotide triphosphate hydrolases"/>
    <property type="match status" value="1"/>
</dbReference>
<dbReference type="Pfam" id="PF13604">
    <property type="entry name" value="AAA_30"/>
    <property type="match status" value="1"/>
</dbReference>
<organism evidence="4 5">
    <name type="scientific">Desmophyllum pertusum</name>
    <dbReference type="NCBI Taxonomy" id="174260"/>
    <lineage>
        <taxon>Eukaryota</taxon>
        <taxon>Metazoa</taxon>
        <taxon>Cnidaria</taxon>
        <taxon>Anthozoa</taxon>
        <taxon>Hexacorallia</taxon>
        <taxon>Scleractinia</taxon>
        <taxon>Caryophylliina</taxon>
        <taxon>Caryophylliidae</taxon>
        <taxon>Desmophyllum</taxon>
    </lineage>
</organism>
<dbReference type="GO" id="GO:0005524">
    <property type="term" value="F:ATP binding"/>
    <property type="evidence" value="ECO:0007669"/>
    <property type="project" value="UniProtKB-KW"/>
</dbReference>
<feature type="compositionally biased region" description="Basic and acidic residues" evidence="3">
    <location>
        <begin position="387"/>
        <end position="396"/>
    </location>
</feature>
<dbReference type="OrthoDB" id="416437at2759"/>
<feature type="region of interest" description="Disordered" evidence="3">
    <location>
        <begin position="14"/>
        <end position="39"/>
    </location>
</feature>
<dbReference type="InterPro" id="IPR050534">
    <property type="entry name" value="Coronavir_polyprotein_1ab"/>
</dbReference>
<dbReference type="Proteomes" id="UP001163046">
    <property type="component" value="Unassembled WGS sequence"/>
</dbReference>
<name>A0A9X0D9E1_9CNID</name>
<feature type="compositionally biased region" description="Basic and acidic residues" evidence="3">
    <location>
        <begin position="14"/>
        <end position="23"/>
    </location>
</feature>
<dbReference type="InterPro" id="IPR027417">
    <property type="entry name" value="P-loop_NTPase"/>
</dbReference>
<protein>
    <recommendedName>
        <fullName evidence="6">DNA helicase</fullName>
    </recommendedName>
</protein>
<dbReference type="EMBL" id="MU825406">
    <property type="protein sequence ID" value="KAJ7391376.1"/>
    <property type="molecule type" value="Genomic_DNA"/>
</dbReference>
<sequence length="699" mass="80149">MSCFTGYVIREEKDSAKGTKENTESFESDSDDDDFESADQDFDFLRKPSRKLRNVVENMKEMELKNDRFIEKPGITRVRGQFDRLFSHSWWKAEMKINAAKSSKKDKLASSLPSYSYRTDDGVGEDVLSLFLTEGCEVHPQHVALLLDFIRRSNLRPTLDDLMDNLEKFSNSSKDRNIGVARQIQTSLHHSPMGKAFTFSSIYKVCPTAYFHAMFVQSLMNGPRKSWKVLVRPSRKRVGFLVIGLFSKIDTVSQLKRQKADVTTWAESLAYLSQINVVKTSEDHLGDERHVFLTHIRGFEKKIAKNLAEIMDKEPWIGNIEIDEQIFGGDEDQSCRKALEIKRRRVILDHLVNVDDVNVNTPESGNEADEVETLYPSPDVTIQLTEDSDHSSDRDGYTINQDLQDDPADTSNIDPVPQVNEQPFSEDDDDDEVLLTAPTGKAASILGKRTRLSSYTLHSVIYSRLRWEKQPEKQEGKPKGDWEFSKVRLLVCDECSLISVRVFSKLLSILCEWSQLQQIILLGDINQLPSIEPGNFLSDIYDSLKPYGVSISLTTNHRAESELIVRNAIKISNKQMPLFDPQRGFLSIEYQSKRNDNDSESNKITQVVKDVLQGREKPFVLPDPYSSQFVAFRRNDCNIINEQCALHYNSHSIKDERGKPNFQVGDKVCVRRNSECFDAYGKKTRQVMQRRDILHQRHH</sequence>
<evidence type="ECO:0000256" key="3">
    <source>
        <dbReference type="SAM" id="MobiDB-lite"/>
    </source>
</evidence>
<dbReference type="PANTHER" id="PTHR43788">
    <property type="entry name" value="DNA2/NAM7 HELICASE FAMILY MEMBER"/>
    <property type="match status" value="1"/>
</dbReference>
<feature type="compositionally biased region" description="Acidic residues" evidence="3">
    <location>
        <begin position="24"/>
        <end position="39"/>
    </location>
</feature>
<reference evidence="4" key="1">
    <citation type="submission" date="2023-01" db="EMBL/GenBank/DDBJ databases">
        <title>Genome assembly of the deep-sea coral Lophelia pertusa.</title>
        <authorList>
            <person name="Herrera S."/>
            <person name="Cordes E."/>
        </authorList>
    </citation>
    <scope>NUCLEOTIDE SEQUENCE</scope>
    <source>
        <strain evidence="4">USNM1676648</strain>
        <tissue evidence="4">Polyp</tissue>
    </source>
</reference>
<feature type="compositionally biased region" description="Polar residues" evidence="3">
    <location>
        <begin position="409"/>
        <end position="423"/>
    </location>
</feature>
<dbReference type="PANTHER" id="PTHR43788:SF6">
    <property type="entry name" value="DNA HELICASE B"/>
    <property type="match status" value="1"/>
</dbReference>
<dbReference type="SUPFAM" id="SSF52540">
    <property type="entry name" value="P-loop containing nucleoside triphosphate hydrolases"/>
    <property type="match status" value="1"/>
</dbReference>
<accession>A0A9X0D9E1</accession>
<comment type="caution">
    <text evidence="4">The sequence shown here is derived from an EMBL/GenBank/DDBJ whole genome shotgun (WGS) entry which is preliminary data.</text>
</comment>
<proteinExistence type="predicted"/>
<dbReference type="AlphaFoldDB" id="A0A9X0D9E1"/>
<evidence type="ECO:0000256" key="1">
    <source>
        <dbReference type="ARBA" id="ARBA00022741"/>
    </source>
</evidence>
<keyword evidence="5" id="KW-1185">Reference proteome</keyword>
<dbReference type="GO" id="GO:0003678">
    <property type="term" value="F:DNA helicase activity"/>
    <property type="evidence" value="ECO:0007669"/>
    <property type="project" value="UniProtKB-ARBA"/>
</dbReference>
<evidence type="ECO:0000313" key="5">
    <source>
        <dbReference type="Proteomes" id="UP001163046"/>
    </source>
</evidence>
<evidence type="ECO:0008006" key="6">
    <source>
        <dbReference type="Google" id="ProtNLM"/>
    </source>
</evidence>
<evidence type="ECO:0000256" key="2">
    <source>
        <dbReference type="ARBA" id="ARBA00022840"/>
    </source>
</evidence>